<feature type="domain" description="KIB1-4 beta-propeller" evidence="1">
    <location>
        <begin position="4"/>
        <end position="86"/>
    </location>
</feature>
<dbReference type="PANTHER" id="PTHR44259:SF43">
    <property type="entry name" value="DUF295 DOMAIN-CONTAINING PROTEIN"/>
    <property type="match status" value="1"/>
</dbReference>
<comment type="caution">
    <text evidence="2">The sequence shown here is derived from an EMBL/GenBank/DDBJ whole genome shotgun (WGS) entry which is preliminary data.</text>
</comment>
<dbReference type="InterPro" id="IPR005174">
    <property type="entry name" value="KIB1-4_b-propeller"/>
</dbReference>
<accession>A0A2G2YQ79</accession>
<dbReference type="EMBL" id="AYRZ02000009">
    <property type="protein sequence ID" value="PHT71854.1"/>
    <property type="molecule type" value="Genomic_DNA"/>
</dbReference>
<dbReference type="InterPro" id="IPR050942">
    <property type="entry name" value="F-box_BR-signaling"/>
</dbReference>
<evidence type="ECO:0000313" key="2">
    <source>
        <dbReference type="EMBL" id="PHT71854.1"/>
    </source>
</evidence>
<organism evidence="2 3">
    <name type="scientific">Capsicum annuum</name>
    <name type="common">Capsicum pepper</name>
    <dbReference type="NCBI Taxonomy" id="4072"/>
    <lineage>
        <taxon>Eukaryota</taxon>
        <taxon>Viridiplantae</taxon>
        <taxon>Streptophyta</taxon>
        <taxon>Embryophyta</taxon>
        <taxon>Tracheophyta</taxon>
        <taxon>Spermatophyta</taxon>
        <taxon>Magnoliopsida</taxon>
        <taxon>eudicotyledons</taxon>
        <taxon>Gunneridae</taxon>
        <taxon>Pentapetalae</taxon>
        <taxon>asterids</taxon>
        <taxon>lamiids</taxon>
        <taxon>Solanales</taxon>
        <taxon>Solanaceae</taxon>
        <taxon>Solanoideae</taxon>
        <taxon>Capsiceae</taxon>
        <taxon>Capsicum</taxon>
    </lineage>
</organism>
<dbReference type="Pfam" id="PF03478">
    <property type="entry name" value="Beta-prop_KIB1-4"/>
    <property type="match status" value="1"/>
</dbReference>
<sequence>MLSVSRSVLSVSPSITSDYVQVVSYYAKYSFLACWRPGDLNWTYVDSGHRGGVSSMIYHKGRFYYVTYYGEIWSFSVPGPSIPQPIEVEATKLVCLEKWWKCQQHGYLLDRVIRDILNYFPTYLE</sequence>
<reference evidence="2 3" key="1">
    <citation type="journal article" date="2014" name="Nat. Genet.">
        <title>Genome sequence of the hot pepper provides insights into the evolution of pungency in Capsicum species.</title>
        <authorList>
            <person name="Kim S."/>
            <person name="Park M."/>
            <person name="Yeom S.I."/>
            <person name="Kim Y.M."/>
            <person name="Lee J.M."/>
            <person name="Lee H.A."/>
            <person name="Seo E."/>
            <person name="Choi J."/>
            <person name="Cheong K."/>
            <person name="Kim K.T."/>
            <person name="Jung K."/>
            <person name="Lee G.W."/>
            <person name="Oh S.K."/>
            <person name="Bae C."/>
            <person name="Kim S.B."/>
            <person name="Lee H.Y."/>
            <person name="Kim S.Y."/>
            <person name="Kim M.S."/>
            <person name="Kang B.C."/>
            <person name="Jo Y.D."/>
            <person name="Yang H.B."/>
            <person name="Jeong H.J."/>
            <person name="Kang W.H."/>
            <person name="Kwon J.K."/>
            <person name="Shin C."/>
            <person name="Lim J.Y."/>
            <person name="Park J.H."/>
            <person name="Huh J.H."/>
            <person name="Kim J.S."/>
            <person name="Kim B.D."/>
            <person name="Cohen O."/>
            <person name="Paran I."/>
            <person name="Suh M.C."/>
            <person name="Lee S.B."/>
            <person name="Kim Y.K."/>
            <person name="Shin Y."/>
            <person name="Noh S.J."/>
            <person name="Park J."/>
            <person name="Seo Y.S."/>
            <person name="Kwon S.Y."/>
            <person name="Kim H.A."/>
            <person name="Park J.M."/>
            <person name="Kim H.J."/>
            <person name="Choi S.B."/>
            <person name="Bosland P.W."/>
            <person name="Reeves G."/>
            <person name="Jo S.H."/>
            <person name="Lee B.W."/>
            <person name="Cho H.T."/>
            <person name="Choi H.S."/>
            <person name="Lee M.S."/>
            <person name="Yu Y."/>
            <person name="Do Choi Y."/>
            <person name="Park B.S."/>
            <person name="van Deynze A."/>
            <person name="Ashrafi H."/>
            <person name="Hill T."/>
            <person name="Kim W.T."/>
            <person name="Pai H.S."/>
            <person name="Ahn H.K."/>
            <person name="Yeam I."/>
            <person name="Giovannoni J.J."/>
            <person name="Rose J.K."/>
            <person name="Sorensen I."/>
            <person name="Lee S.J."/>
            <person name="Kim R.W."/>
            <person name="Choi I.Y."/>
            <person name="Choi B.S."/>
            <person name="Lim J.S."/>
            <person name="Lee Y.H."/>
            <person name="Choi D."/>
        </authorList>
    </citation>
    <scope>NUCLEOTIDE SEQUENCE [LARGE SCALE GENOMIC DNA]</scope>
    <source>
        <strain evidence="3">cv. CM334</strain>
    </source>
</reference>
<proteinExistence type="predicted"/>
<dbReference type="PANTHER" id="PTHR44259">
    <property type="entry name" value="OS07G0183000 PROTEIN-RELATED"/>
    <property type="match status" value="1"/>
</dbReference>
<dbReference type="AlphaFoldDB" id="A0A2G2YQ79"/>
<protein>
    <recommendedName>
        <fullName evidence="1">KIB1-4 beta-propeller domain-containing protein</fullName>
    </recommendedName>
</protein>
<gene>
    <name evidence="2" type="ORF">T459_22639</name>
</gene>
<reference evidence="2 3" key="2">
    <citation type="journal article" date="2017" name="Genome Biol.">
        <title>New reference genome sequences of hot pepper reveal the massive evolution of plant disease-resistance genes by retroduplication.</title>
        <authorList>
            <person name="Kim S."/>
            <person name="Park J."/>
            <person name="Yeom S.I."/>
            <person name="Kim Y.M."/>
            <person name="Seo E."/>
            <person name="Kim K.T."/>
            <person name="Kim M.S."/>
            <person name="Lee J.M."/>
            <person name="Cheong K."/>
            <person name="Shin H.S."/>
            <person name="Kim S.B."/>
            <person name="Han K."/>
            <person name="Lee J."/>
            <person name="Park M."/>
            <person name="Lee H.A."/>
            <person name="Lee H.Y."/>
            <person name="Lee Y."/>
            <person name="Oh S."/>
            <person name="Lee J.H."/>
            <person name="Choi E."/>
            <person name="Choi E."/>
            <person name="Lee S.E."/>
            <person name="Jeon J."/>
            <person name="Kim H."/>
            <person name="Choi G."/>
            <person name="Song H."/>
            <person name="Lee J."/>
            <person name="Lee S.C."/>
            <person name="Kwon J.K."/>
            <person name="Lee H.Y."/>
            <person name="Koo N."/>
            <person name="Hong Y."/>
            <person name="Kim R.W."/>
            <person name="Kang W.H."/>
            <person name="Huh J.H."/>
            <person name="Kang B.C."/>
            <person name="Yang T.J."/>
            <person name="Lee Y.H."/>
            <person name="Bennetzen J.L."/>
            <person name="Choi D."/>
        </authorList>
    </citation>
    <scope>NUCLEOTIDE SEQUENCE [LARGE SCALE GENOMIC DNA]</scope>
    <source>
        <strain evidence="3">cv. CM334</strain>
    </source>
</reference>
<evidence type="ECO:0000259" key="1">
    <source>
        <dbReference type="Pfam" id="PF03478"/>
    </source>
</evidence>
<evidence type="ECO:0000313" key="3">
    <source>
        <dbReference type="Proteomes" id="UP000222542"/>
    </source>
</evidence>
<name>A0A2G2YQ79_CAPAN</name>
<dbReference type="Proteomes" id="UP000222542">
    <property type="component" value="Unassembled WGS sequence"/>
</dbReference>
<keyword evidence="3" id="KW-1185">Reference proteome</keyword>
<dbReference type="Gramene" id="PHT71854">
    <property type="protein sequence ID" value="PHT71854"/>
    <property type="gene ID" value="T459_22639"/>
</dbReference>